<proteinExistence type="predicted"/>
<accession>A0A444XT68</accession>
<dbReference type="EMBL" id="SDMP01000019">
    <property type="protein sequence ID" value="RYQ92654.1"/>
    <property type="molecule type" value="Genomic_DNA"/>
</dbReference>
<evidence type="ECO:0000313" key="1">
    <source>
        <dbReference type="EMBL" id="RYQ92654.1"/>
    </source>
</evidence>
<name>A0A444XT68_ARAHY</name>
<dbReference type="Proteomes" id="UP000289738">
    <property type="component" value="Chromosome B09"/>
</dbReference>
<reference evidence="1 2" key="1">
    <citation type="submission" date="2019-01" db="EMBL/GenBank/DDBJ databases">
        <title>Sequencing of cultivated peanut Arachis hypogaea provides insights into genome evolution and oil improvement.</title>
        <authorList>
            <person name="Chen X."/>
        </authorList>
    </citation>
    <scope>NUCLEOTIDE SEQUENCE [LARGE SCALE GENOMIC DNA]</scope>
    <source>
        <strain evidence="2">cv. Fuhuasheng</strain>
        <tissue evidence="1">Leaves</tissue>
    </source>
</reference>
<sequence>MTPFISEKIANFLEILARTRVFDSEFLSDLEEKQVEKSHLGIVLFLGFRLIGHLRLLDPDWFDCFSNKDFSWERLILVENELCLDKSSKCAKVFSRSSDIHTAITVRKLGGTYSLYKEAVISVFIV</sequence>
<dbReference type="AlphaFoldDB" id="A0A444XT68"/>
<protein>
    <submittedName>
        <fullName evidence="1">Uncharacterized protein</fullName>
    </submittedName>
</protein>
<keyword evidence="2" id="KW-1185">Reference proteome</keyword>
<comment type="caution">
    <text evidence="1">The sequence shown here is derived from an EMBL/GenBank/DDBJ whole genome shotgun (WGS) entry which is preliminary data.</text>
</comment>
<gene>
    <name evidence="1" type="ORF">Ahy_B09g098867</name>
</gene>
<evidence type="ECO:0000313" key="2">
    <source>
        <dbReference type="Proteomes" id="UP000289738"/>
    </source>
</evidence>
<organism evidence="1 2">
    <name type="scientific">Arachis hypogaea</name>
    <name type="common">Peanut</name>
    <dbReference type="NCBI Taxonomy" id="3818"/>
    <lineage>
        <taxon>Eukaryota</taxon>
        <taxon>Viridiplantae</taxon>
        <taxon>Streptophyta</taxon>
        <taxon>Embryophyta</taxon>
        <taxon>Tracheophyta</taxon>
        <taxon>Spermatophyta</taxon>
        <taxon>Magnoliopsida</taxon>
        <taxon>eudicotyledons</taxon>
        <taxon>Gunneridae</taxon>
        <taxon>Pentapetalae</taxon>
        <taxon>rosids</taxon>
        <taxon>fabids</taxon>
        <taxon>Fabales</taxon>
        <taxon>Fabaceae</taxon>
        <taxon>Papilionoideae</taxon>
        <taxon>50 kb inversion clade</taxon>
        <taxon>dalbergioids sensu lato</taxon>
        <taxon>Dalbergieae</taxon>
        <taxon>Pterocarpus clade</taxon>
        <taxon>Arachis</taxon>
    </lineage>
</organism>